<dbReference type="EMBL" id="JXCE01000132">
    <property type="protein sequence ID" value="KPA40522.1"/>
    <property type="molecule type" value="Genomic_DNA"/>
</dbReference>
<gene>
    <name evidence="2" type="ORF">FLAG1_06603</name>
</gene>
<sequence length="72" mass="7388">MQFNNTIFAIGLLVSACTATAIPGAQPQAPTPDLSKRACNQDAYRQCTKSCPGSGGAALGCWAGCCATWDCC</sequence>
<organism evidence="2 3">
    <name type="scientific">Fusarium langsethiae</name>
    <dbReference type="NCBI Taxonomy" id="179993"/>
    <lineage>
        <taxon>Eukaryota</taxon>
        <taxon>Fungi</taxon>
        <taxon>Dikarya</taxon>
        <taxon>Ascomycota</taxon>
        <taxon>Pezizomycotina</taxon>
        <taxon>Sordariomycetes</taxon>
        <taxon>Hypocreomycetidae</taxon>
        <taxon>Hypocreales</taxon>
        <taxon>Nectriaceae</taxon>
        <taxon>Fusarium</taxon>
    </lineage>
</organism>
<keyword evidence="3" id="KW-1185">Reference proteome</keyword>
<evidence type="ECO:0000313" key="3">
    <source>
        <dbReference type="Proteomes" id="UP000037904"/>
    </source>
</evidence>
<protein>
    <submittedName>
        <fullName evidence="2">Uncharacterized protein</fullName>
    </submittedName>
</protein>
<dbReference type="AlphaFoldDB" id="A0A0M9EVH7"/>
<keyword evidence="1" id="KW-0732">Signal</keyword>
<evidence type="ECO:0000256" key="1">
    <source>
        <dbReference type="SAM" id="SignalP"/>
    </source>
</evidence>
<name>A0A0M9EVH7_FUSLA</name>
<evidence type="ECO:0000313" key="2">
    <source>
        <dbReference type="EMBL" id="KPA40522.1"/>
    </source>
</evidence>
<proteinExistence type="predicted"/>
<comment type="caution">
    <text evidence="2">The sequence shown here is derived from an EMBL/GenBank/DDBJ whole genome shotgun (WGS) entry which is preliminary data.</text>
</comment>
<accession>A0A0M9EVH7</accession>
<feature type="signal peptide" evidence="1">
    <location>
        <begin position="1"/>
        <end position="19"/>
    </location>
</feature>
<feature type="chain" id="PRO_5005835435" evidence="1">
    <location>
        <begin position="20"/>
        <end position="72"/>
    </location>
</feature>
<dbReference type="Proteomes" id="UP000037904">
    <property type="component" value="Unassembled WGS sequence"/>
</dbReference>
<reference evidence="2 3" key="1">
    <citation type="submission" date="2015-04" db="EMBL/GenBank/DDBJ databases">
        <title>The draft genome sequence of Fusarium langsethiae, a T-2/HT-2 mycotoxin producer.</title>
        <authorList>
            <person name="Lysoe E."/>
            <person name="Divon H.H."/>
            <person name="Terzi V."/>
            <person name="Orru L."/>
            <person name="Lamontanara A."/>
            <person name="Kolseth A.-K."/>
            <person name="Frandsen R.J."/>
            <person name="Nielsen K."/>
            <person name="Thrane U."/>
        </authorList>
    </citation>
    <scope>NUCLEOTIDE SEQUENCE [LARGE SCALE GENOMIC DNA]</scope>
    <source>
        <strain evidence="2 3">Fl201059</strain>
    </source>
</reference>